<evidence type="ECO:0000256" key="3">
    <source>
        <dbReference type="ARBA" id="ARBA00023082"/>
    </source>
</evidence>
<dbReference type="SUPFAM" id="SSF88659">
    <property type="entry name" value="Sigma3 and sigma4 domains of RNA polymerase sigma factors"/>
    <property type="match status" value="1"/>
</dbReference>
<dbReference type="InterPro" id="IPR013249">
    <property type="entry name" value="RNA_pol_sigma70_r4_t2"/>
</dbReference>
<keyword evidence="4" id="KW-0804">Transcription</keyword>
<evidence type="ECO:0000313" key="7">
    <source>
        <dbReference type="Proteomes" id="UP001500888"/>
    </source>
</evidence>
<dbReference type="InterPro" id="IPR036388">
    <property type="entry name" value="WH-like_DNA-bd_sf"/>
</dbReference>
<evidence type="ECO:0000313" key="6">
    <source>
        <dbReference type="EMBL" id="GAA3795302.1"/>
    </source>
</evidence>
<evidence type="ECO:0000256" key="2">
    <source>
        <dbReference type="ARBA" id="ARBA00023015"/>
    </source>
</evidence>
<dbReference type="Gene3D" id="1.10.10.10">
    <property type="entry name" value="Winged helix-like DNA-binding domain superfamily/Winged helix DNA-binding domain"/>
    <property type="match status" value="1"/>
</dbReference>
<comment type="caution">
    <text evidence="6">The sequence shown here is derived from an EMBL/GenBank/DDBJ whole genome shotgun (WGS) entry which is preliminary data.</text>
</comment>
<evidence type="ECO:0000256" key="4">
    <source>
        <dbReference type="ARBA" id="ARBA00023163"/>
    </source>
</evidence>
<comment type="similarity">
    <text evidence="1">Belongs to the sigma-70 factor family. ECF subfamily.</text>
</comment>
<keyword evidence="2" id="KW-0805">Transcription regulation</keyword>
<gene>
    <name evidence="6" type="ORF">GCM10022226_13330</name>
</gene>
<dbReference type="Pfam" id="PF08281">
    <property type="entry name" value="Sigma70_r4_2"/>
    <property type="match status" value="1"/>
</dbReference>
<accession>A0ABP7HLI8</accession>
<evidence type="ECO:0000256" key="1">
    <source>
        <dbReference type="ARBA" id="ARBA00010641"/>
    </source>
</evidence>
<proteinExistence type="inferred from homology"/>
<reference evidence="7" key="1">
    <citation type="journal article" date="2019" name="Int. J. Syst. Evol. Microbiol.">
        <title>The Global Catalogue of Microorganisms (GCM) 10K type strain sequencing project: providing services to taxonomists for standard genome sequencing and annotation.</title>
        <authorList>
            <consortium name="The Broad Institute Genomics Platform"/>
            <consortium name="The Broad Institute Genome Sequencing Center for Infectious Disease"/>
            <person name="Wu L."/>
            <person name="Ma J."/>
        </authorList>
    </citation>
    <scope>NUCLEOTIDE SEQUENCE [LARGE SCALE GENOMIC DNA]</scope>
    <source>
        <strain evidence="7">JCM 16908</strain>
    </source>
</reference>
<keyword evidence="7" id="KW-1185">Reference proteome</keyword>
<protein>
    <recommendedName>
        <fullName evidence="5">RNA polymerase sigma factor 70 region 4 type 2 domain-containing protein</fullName>
    </recommendedName>
</protein>
<evidence type="ECO:0000259" key="5">
    <source>
        <dbReference type="Pfam" id="PF08281"/>
    </source>
</evidence>
<feature type="domain" description="RNA polymerase sigma factor 70 region 4 type 2" evidence="5">
    <location>
        <begin position="1"/>
        <end position="35"/>
    </location>
</feature>
<dbReference type="Proteomes" id="UP001500888">
    <property type="component" value="Unassembled WGS sequence"/>
</dbReference>
<name>A0ABP7HLI8_9ACTN</name>
<sequence length="50" mass="5588">MLRFINDCSEKEISSILGISIGTVKSTVFTTREKLKSLLEPIMTERGDAE</sequence>
<organism evidence="6 7">
    <name type="scientific">Sphaerisporangium flaviroseum</name>
    <dbReference type="NCBI Taxonomy" id="509199"/>
    <lineage>
        <taxon>Bacteria</taxon>
        <taxon>Bacillati</taxon>
        <taxon>Actinomycetota</taxon>
        <taxon>Actinomycetes</taxon>
        <taxon>Streptosporangiales</taxon>
        <taxon>Streptosporangiaceae</taxon>
        <taxon>Sphaerisporangium</taxon>
    </lineage>
</organism>
<keyword evidence="3" id="KW-0731">Sigma factor</keyword>
<dbReference type="EMBL" id="BAAAZR010000002">
    <property type="protein sequence ID" value="GAA3795302.1"/>
    <property type="molecule type" value="Genomic_DNA"/>
</dbReference>
<dbReference type="InterPro" id="IPR013324">
    <property type="entry name" value="RNA_pol_sigma_r3/r4-like"/>
</dbReference>